<keyword evidence="5" id="KW-1185">Reference proteome</keyword>
<name>A0A8B6GQL1_MYTGA</name>
<dbReference type="AlphaFoldDB" id="A0A8B6GQL1"/>
<dbReference type="SMART" id="SM01265">
    <property type="entry name" value="Mab-21"/>
    <property type="match status" value="1"/>
</dbReference>
<dbReference type="EMBL" id="UYJE01008801">
    <property type="protein sequence ID" value="VDI67437.1"/>
    <property type="molecule type" value="Genomic_DNA"/>
</dbReference>
<accession>A0A8B6GQL1</accession>
<evidence type="ECO:0000313" key="4">
    <source>
        <dbReference type="EMBL" id="VDI67437.1"/>
    </source>
</evidence>
<feature type="domain" description="Mab-21-like HhH/H2TH-like" evidence="3">
    <location>
        <begin position="301"/>
        <end position="390"/>
    </location>
</feature>
<dbReference type="SUPFAM" id="SSF48452">
    <property type="entry name" value="TPR-like"/>
    <property type="match status" value="1"/>
</dbReference>
<dbReference type="OrthoDB" id="5974723at2759"/>
<comment type="caution">
    <text evidence="4">The sequence shown here is derived from an EMBL/GenBank/DDBJ whole genome shotgun (WGS) entry which is preliminary data.</text>
</comment>
<dbReference type="InterPro" id="IPR046903">
    <property type="entry name" value="Mab-21-like_nuc_Trfase"/>
</dbReference>
<dbReference type="PANTHER" id="PTHR10656">
    <property type="entry name" value="CELL FATE DETERMINING PROTEIN MAB21-RELATED"/>
    <property type="match status" value="1"/>
</dbReference>
<dbReference type="PANTHER" id="PTHR10656:SF69">
    <property type="entry name" value="MAB-21-LIKE HHH_H2TH-LIKE DOMAIN-CONTAINING PROTEIN"/>
    <property type="match status" value="1"/>
</dbReference>
<evidence type="ECO:0000313" key="5">
    <source>
        <dbReference type="Proteomes" id="UP000596742"/>
    </source>
</evidence>
<evidence type="ECO:0008006" key="6">
    <source>
        <dbReference type="Google" id="ProtNLM"/>
    </source>
</evidence>
<sequence length="720" mass="83200">MDETLTDIDESDLESLTDIFALPFTVQEWDEEANLSLAHLSFIINILLPKRLITLDRDSNMESQLKEFCESKNIQNAVAVGSSAEGFNIPNSMTIETDSHIDTNCDVDILLLEKGFQISNSLVFRQETNVHATLESCDVHPGYTKVRVYKYKDNEDISTLKDKVYLNGKQKQGKRFVRFNLQSDKDDEKVILMHGPAVSVEYSTTLNAENISKYGLRTSLDIVLALPVTDWPSEARLWIERSKQSKWLGKEFVDNIVSDGCHVVPVAHKNSHNPDIEWRISFATSEKQIARNAIIDEQRQCYIYFKLLRHLCLKDLDVISSYCLKTVFFYACERIPKPMWEIHTGQCLIYLIDSLVNCVKRKNIPSYFIPENNLVDHIPYENWQALEKRLVQIRKDPISPILKFTDSRMIGKEVIPYVFRENISYVLEDNEKFKIHRDIKRSASYAFLTTSFRMSLLLLNSGKAKESVDILTDSYPTINRYLGPMPLNYYLNNVAILIEDSRLLLLLLQELVAMSNEQSEFECFRENLACAYHAVAYTYHEDSTERNEHLHKAEEIMIGEIHSNGLNSCGVMYGIILMSQKKFQEASNTFESIINEKDEIEQYTLAFGKSEQIFLDTDLQSEIATNGNIEARWVYFAYYFLVKCFDQKDKIPKLSIIFNDFQQICETSQDTVGFKLLAYSYKQRGEMCKAEKAFLEVSKLCPNDEFILTLITKCNQNMNM</sequence>
<feature type="domain" description="Mab-21-like nucleotidyltransferase" evidence="2">
    <location>
        <begin position="195"/>
        <end position="289"/>
    </location>
</feature>
<dbReference type="Pfam" id="PF03281">
    <property type="entry name" value="Mab-21"/>
    <property type="match status" value="1"/>
</dbReference>
<dbReference type="InterPro" id="IPR011990">
    <property type="entry name" value="TPR-like_helical_dom_sf"/>
</dbReference>
<comment type="similarity">
    <text evidence="1">Belongs to the mab-21 family.</text>
</comment>
<reference evidence="4" key="1">
    <citation type="submission" date="2018-11" db="EMBL/GenBank/DDBJ databases">
        <authorList>
            <person name="Alioto T."/>
            <person name="Alioto T."/>
        </authorList>
    </citation>
    <scope>NUCLEOTIDE SEQUENCE</scope>
</reference>
<dbReference type="Pfam" id="PF20266">
    <property type="entry name" value="Mab-21_C"/>
    <property type="match status" value="1"/>
</dbReference>
<dbReference type="Proteomes" id="UP000596742">
    <property type="component" value="Unassembled WGS sequence"/>
</dbReference>
<dbReference type="Gene3D" id="1.10.1410.40">
    <property type="match status" value="1"/>
</dbReference>
<evidence type="ECO:0000259" key="3">
    <source>
        <dbReference type="Pfam" id="PF20266"/>
    </source>
</evidence>
<evidence type="ECO:0000259" key="2">
    <source>
        <dbReference type="Pfam" id="PF03281"/>
    </source>
</evidence>
<organism evidence="4 5">
    <name type="scientific">Mytilus galloprovincialis</name>
    <name type="common">Mediterranean mussel</name>
    <dbReference type="NCBI Taxonomy" id="29158"/>
    <lineage>
        <taxon>Eukaryota</taxon>
        <taxon>Metazoa</taxon>
        <taxon>Spiralia</taxon>
        <taxon>Lophotrochozoa</taxon>
        <taxon>Mollusca</taxon>
        <taxon>Bivalvia</taxon>
        <taxon>Autobranchia</taxon>
        <taxon>Pteriomorphia</taxon>
        <taxon>Mytilida</taxon>
        <taxon>Mytiloidea</taxon>
        <taxon>Mytilidae</taxon>
        <taxon>Mytilinae</taxon>
        <taxon>Mytilus</taxon>
    </lineage>
</organism>
<dbReference type="InterPro" id="IPR046906">
    <property type="entry name" value="Mab-21_HhH/H2TH-like"/>
</dbReference>
<evidence type="ECO:0000256" key="1">
    <source>
        <dbReference type="ARBA" id="ARBA00008307"/>
    </source>
</evidence>
<proteinExistence type="inferred from homology"/>
<dbReference type="InterPro" id="IPR024810">
    <property type="entry name" value="MAB21L/cGLR"/>
</dbReference>
<protein>
    <recommendedName>
        <fullName evidence="6">Mab-21-like HhH/H2TH-like domain-containing protein</fullName>
    </recommendedName>
</protein>
<gene>
    <name evidence="4" type="ORF">MGAL_10B055692</name>
</gene>